<dbReference type="RefSeq" id="WP_251805571.1">
    <property type="nucleotide sequence ID" value="NZ_CP166679.1"/>
</dbReference>
<evidence type="ECO:0000313" key="1">
    <source>
        <dbReference type="EMBL" id="MFD2790418.1"/>
    </source>
</evidence>
<reference evidence="2" key="1">
    <citation type="journal article" date="2019" name="Int. J. Syst. Evol. Microbiol.">
        <title>The Global Catalogue of Microorganisms (GCM) 10K type strain sequencing project: providing services to taxonomists for standard genome sequencing and annotation.</title>
        <authorList>
            <consortium name="The Broad Institute Genomics Platform"/>
            <consortium name="The Broad Institute Genome Sequencing Center for Infectious Disease"/>
            <person name="Wu L."/>
            <person name="Ma J."/>
        </authorList>
    </citation>
    <scope>NUCLEOTIDE SEQUENCE [LARGE SCALE GENOMIC DNA]</scope>
    <source>
        <strain evidence="2">KCTC 52924</strain>
    </source>
</reference>
<sequence length="72" mass="8463">MKMCLDPNHKLKIDLFSMVHNRSGLYQRLIREPVIDDISMYSEVPLLVLSGKVTIKTIHNHQNKNNDRFNNK</sequence>
<comment type="caution">
    <text evidence="1">The sequence shown here is derived from an EMBL/GenBank/DDBJ whole genome shotgun (WGS) entry which is preliminary data.</text>
</comment>
<gene>
    <name evidence="1" type="ORF">ACFS1K_11645</name>
</gene>
<evidence type="ECO:0000313" key="2">
    <source>
        <dbReference type="Proteomes" id="UP001597532"/>
    </source>
</evidence>
<dbReference type="EMBL" id="JBHUOK010000030">
    <property type="protein sequence ID" value="MFD2790418.1"/>
    <property type="molecule type" value="Genomic_DNA"/>
</dbReference>
<keyword evidence="2" id="KW-1185">Reference proteome</keyword>
<name>A0ABW5VJN3_9FLAO</name>
<accession>A0ABW5VJN3</accession>
<protein>
    <submittedName>
        <fullName evidence="1">Uncharacterized protein</fullName>
    </submittedName>
</protein>
<dbReference type="Proteomes" id="UP001597532">
    <property type="component" value="Unassembled WGS sequence"/>
</dbReference>
<proteinExistence type="predicted"/>
<organism evidence="1 2">
    <name type="scientific">Arenibacter antarcticus</name>
    <dbReference type="NCBI Taxonomy" id="2040469"/>
    <lineage>
        <taxon>Bacteria</taxon>
        <taxon>Pseudomonadati</taxon>
        <taxon>Bacteroidota</taxon>
        <taxon>Flavobacteriia</taxon>
        <taxon>Flavobacteriales</taxon>
        <taxon>Flavobacteriaceae</taxon>
        <taxon>Arenibacter</taxon>
    </lineage>
</organism>